<evidence type="ECO:0000313" key="2">
    <source>
        <dbReference type="Proteomes" id="UP000515158"/>
    </source>
</evidence>
<proteinExistence type="predicted"/>
<feature type="region of interest" description="Disordered" evidence="1">
    <location>
        <begin position="103"/>
        <end position="123"/>
    </location>
</feature>
<name>A0A6P8YZY3_THRPL</name>
<evidence type="ECO:0000313" key="3">
    <source>
        <dbReference type="RefSeq" id="XP_034245738.1"/>
    </source>
</evidence>
<accession>A0A6P8YZY3</accession>
<dbReference type="OrthoDB" id="8040134at2759"/>
<dbReference type="AlphaFoldDB" id="A0A6P8YZY3"/>
<reference evidence="3" key="1">
    <citation type="submission" date="2025-08" db="UniProtKB">
        <authorList>
            <consortium name="RefSeq"/>
        </authorList>
    </citation>
    <scope>IDENTIFICATION</scope>
    <source>
        <tissue evidence="3">Total insect</tissue>
    </source>
</reference>
<organism evidence="3">
    <name type="scientific">Thrips palmi</name>
    <name type="common">Melon thrips</name>
    <dbReference type="NCBI Taxonomy" id="161013"/>
    <lineage>
        <taxon>Eukaryota</taxon>
        <taxon>Metazoa</taxon>
        <taxon>Ecdysozoa</taxon>
        <taxon>Arthropoda</taxon>
        <taxon>Hexapoda</taxon>
        <taxon>Insecta</taxon>
        <taxon>Pterygota</taxon>
        <taxon>Neoptera</taxon>
        <taxon>Paraneoptera</taxon>
        <taxon>Thysanoptera</taxon>
        <taxon>Terebrantia</taxon>
        <taxon>Thripoidea</taxon>
        <taxon>Thripidae</taxon>
        <taxon>Thrips</taxon>
    </lineage>
</organism>
<keyword evidence="2" id="KW-1185">Reference proteome</keyword>
<dbReference type="RefSeq" id="XP_034245738.1">
    <property type="nucleotide sequence ID" value="XM_034389847.1"/>
</dbReference>
<dbReference type="Proteomes" id="UP000515158">
    <property type="component" value="Unplaced"/>
</dbReference>
<protein>
    <submittedName>
        <fullName evidence="3">Uncharacterized protein LOC117647876</fullName>
    </submittedName>
</protein>
<evidence type="ECO:0000256" key="1">
    <source>
        <dbReference type="SAM" id="MobiDB-lite"/>
    </source>
</evidence>
<gene>
    <name evidence="3" type="primary">LOC117647876</name>
</gene>
<dbReference type="InParanoid" id="A0A6P8YZY3"/>
<dbReference type="GeneID" id="117647876"/>
<dbReference type="KEGG" id="tpal:117647876"/>
<feature type="compositionally biased region" description="Acidic residues" evidence="1">
    <location>
        <begin position="110"/>
        <end position="123"/>
    </location>
</feature>
<sequence length="123" mass="13392">MPQAVHATLLHGAAYMRTFPVPIGILSEEALESCHKDIRYLGEHHSRKTGRDATMSDLFYGLLVRTDPIIAALRKAPSPKGVLKSSVMPMLLGANQDGSFAVDQSLQDIMEPESEDSDVDGDL</sequence>